<evidence type="ECO:0000259" key="3">
    <source>
        <dbReference type="SMART" id="SM00737"/>
    </source>
</evidence>
<dbReference type="Proteomes" id="UP000789375">
    <property type="component" value="Unassembled WGS sequence"/>
</dbReference>
<keyword evidence="2" id="KW-0732">Signal</keyword>
<evidence type="ECO:0000313" key="5">
    <source>
        <dbReference type="Proteomes" id="UP000789375"/>
    </source>
</evidence>
<organism evidence="4 5">
    <name type="scientific">Funneliformis mosseae</name>
    <name type="common">Endomycorrhizal fungus</name>
    <name type="synonym">Glomus mosseae</name>
    <dbReference type="NCBI Taxonomy" id="27381"/>
    <lineage>
        <taxon>Eukaryota</taxon>
        <taxon>Fungi</taxon>
        <taxon>Fungi incertae sedis</taxon>
        <taxon>Mucoromycota</taxon>
        <taxon>Glomeromycotina</taxon>
        <taxon>Glomeromycetes</taxon>
        <taxon>Glomerales</taxon>
        <taxon>Glomeraceae</taxon>
        <taxon>Funneliformis</taxon>
    </lineage>
</organism>
<evidence type="ECO:0000313" key="4">
    <source>
        <dbReference type="EMBL" id="CAG8649068.1"/>
    </source>
</evidence>
<feature type="chain" id="PRO_5040133816" description="Phosphatidylglycerol/phosphatidylinositol transfer protein" evidence="2">
    <location>
        <begin position="21"/>
        <end position="153"/>
    </location>
</feature>
<comment type="caution">
    <text evidence="4">The sequence shown here is derived from an EMBL/GenBank/DDBJ whole genome shotgun (WGS) entry which is preliminary data.</text>
</comment>
<sequence>MNRKFIFAFFLLVTLTTVNAIPHKLLKRTTKFDACLPPQGSTTPPPLLQVSLSPDPPAAGQKDTVTVSGKFSEDITEDTMLAVVFAQQDVGIIGDPFITPACTGSGCPIKAGEQYTQTVEIQAPADLPNPYLLGAAVGNPDTQDVLGCAIATI</sequence>
<feature type="domain" description="MD-2-related lipid-recognition" evidence="3">
    <location>
        <begin position="32"/>
        <end position="153"/>
    </location>
</feature>
<dbReference type="Pfam" id="PF02221">
    <property type="entry name" value="E1_DerP2_DerF2"/>
    <property type="match status" value="1"/>
</dbReference>
<dbReference type="AlphaFoldDB" id="A0A9N9H4X4"/>
<gene>
    <name evidence="4" type="ORF">FMOSSE_LOCUS11382</name>
</gene>
<evidence type="ECO:0000256" key="1">
    <source>
        <dbReference type="ARBA" id="ARBA00016056"/>
    </source>
</evidence>
<reference evidence="4" key="1">
    <citation type="submission" date="2021-06" db="EMBL/GenBank/DDBJ databases">
        <authorList>
            <person name="Kallberg Y."/>
            <person name="Tangrot J."/>
            <person name="Rosling A."/>
        </authorList>
    </citation>
    <scope>NUCLEOTIDE SEQUENCE</scope>
    <source>
        <strain evidence="4">87-6 pot B 2015</strain>
    </source>
</reference>
<dbReference type="EMBL" id="CAJVPP010004386">
    <property type="protein sequence ID" value="CAG8649068.1"/>
    <property type="molecule type" value="Genomic_DNA"/>
</dbReference>
<feature type="signal peptide" evidence="2">
    <location>
        <begin position="1"/>
        <end position="20"/>
    </location>
</feature>
<accession>A0A9N9H4X4</accession>
<proteinExistence type="predicted"/>
<dbReference type="Gene3D" id="2.60.40.770">
    <property type="match status" value="1"/>
</dbReference>
<protein>
    <recommendedName>
        <fullName evidence="1">Phosphatidylglycerol/phosphatidylinositol transfer protein</fullName>
    </recommendedName>
</protein>
<dbReference type="InterPro" id="IPR014756">
    <property type="entry name" value="Ig_E-set"/>
</dbReference>
<name>A0A9N9H4X4_FUNMO</name>
<dbReference type="SMART" id="SM00737">
    <property type="entry name" value="ML"/>
    <property type="match status" value="1"/>
</dbReference>
<keyword evidence="5" id="KW-1185">Reference proteome</keyword>
<dbReference type="InterPro" id="IPR003172">
    <property type="entry name" value="ML_dom"/>
</dbReference>
<evidence type="ECO:0000256" key="2">
    <source>
        <dbReference type="SAM" id="SignalP"/>
    </source>
</evidence>
<dbReference type="SUPFAM" id="SSF81296">
    <property type="entry name" value="E set domains"/>
    <property type="match status" value="1"/>
</dbReference>